<proteinExistence type="predicted"/>
<dbReference type="InterPro" id="IPR017087">
    <property type="entry name" value="UCP037004"/>
</dbReference>
<sequence length="313" mass="35127">MRIQVGISACVLGQKVRFNGGHKALPFATDQLSRFVDFVPYCPEVAMGMGTPRETIRLQLDTHQQIRLVSSTDAAIDHTEAMRSSTAKALPAMAALSGYIVCAKSPSCGMERVKVTDITGFPVGKLGVGVFTQQLMQQYPWLPVEEDGRLHDANLRENFVTRVWACYQYQQLLQSGFTVGKLVAFHSRYKFLVMAHSPVAYRELGRLVAQAKLFSPDELALRYLTDLMQALKQTASRKQQANVLQHLLGFFKHSLAASAKQELLRLIEHYRLGHLPLLAPLTLLKHHLSQQPHAYLQAQVYFQPFPDELGLRA</sequence>
<dbReference type="PIRSF" id="PIRSF037004">
    <property type="entry name" value="UCP037004"/>
    <property type="match status" value="1"/>
</dbReference>
<gene>
    <name evidence="2" type="ORF">ACFO3I_16865</name>
</gene>
<evidence type="ECO:0000313" key="3">
    <source>
        <dbReference type="Proteomes" id="UP001595962"/>
    </source>
</evidence>
<evidence type="ECO:0000313" key="2">
    <source>
        <dbReference type="EMBL" id="MFC4656693.1"/>
    </source>
</evidence>
<dbReference type="Proteomes" id="UP001595962">
    <property type="component" value="Unassembled WGS sequence"/>
</dbReference>
<dbReference type="EMBL" id="JBHSGB010000017">
    <property type="protein sequence ID" value="MFC4656693.1"/>
    <property type="molecule type" value="Genomic_DNA"/>
</dbReference>
<reference evidence="3" key="1">
    <citation type="journal article" date="2019" name="Int. J. Syst. Evol. Microbiol.">
        <title>The Global Catalogue of Microorganisms (GCM) 10K type strain sequencing project: providing services to taxonomists for standard genome sequencing and annotation.</title>
        <authorList>
            <consortium name="The Broad Institute Genomics Platform"/>
            <consortium name="The Broad Institute Genome Sequencing Center for Infectious Disease"/>
            <person name="Wu L."/>
            <person name="Ma J."/>
        </authorList>
    </citation>
    <scope>NUCLEOTIDE SEQUENCE [LARGE SCALE GENOMIC DNA]</scope>
    <source>
        <strain evidence="3">DT28</strain>
    </source>
</reference>
<evidence type="ECO:0000259" key="1">
    <source>
        <dbReference type="Pfam" id="PF08349"/>
    </source>
</evidence>
<dbReference type="RefSeq" id="WP_377335998.1">
    <property type="nucleotide sequence ID" value="NZ_JBHSGB010000017.1"/>
</dbReference>
<dbReference type="PANTHER" id="PTHR30087">
    <property type="entry name" value="INNER MEMBRANE PROTEIN"/>
    <property type="match status" value="1"/>
</dbReference>
<feature type="domain" description="DUF1722" evidence="1">
    <location>
        <begin position="190"/>
        <end position="306"/>
    </location>
</feature>
<accession>A0ABV9JQZ4</accession>
<dbReference type="InterPro" id="IPR007553">
    <property type="entry name" value="2-thiour_desulf"/>
</dbReference>
<comment type="caution">
    <text evidence="2">The sequence shown here is derived from an EMBL/GenBank/DDBJ whole genome shotgun (WGS) entry which is preliminary data.</text>
</comment>
<keyword evidence="3" id="KW-1185">Reference proteome</keyword>
<dbReference type="InterPro" id="IPR013560">
    <property type="entry name" value="DUF1722"/>
</dbReference>
<name>A0ABV9JQZ4_9GAMM</name>
<organism evidence="2 3">
    <name type="scientific">Rheinheimera marina</name>
    <dbReference type="NCBI Taxonomy" id="1774958"/>
    <lineage>
        <taxon>Bacteria</taxon>
        <taxon>Pseudomonadati</taxon>
        <taxon>Pseudomonadota</taxon>
        <taxon>Gammaproteobacteria</taxon>
        <taxon>Chromatiales</taxon>
        <taxon>Chromatiaceae</taxon>
        <taxon>Rheinheimera</taxon>
    </lineage>
</organism>
<dbReference type="PANTHER" id="PTHR30087:SF0">
    <property type="entry name" value="INNER MEMBRANE PROTEIN"/>
    <property type="match status" value="1"/>
</dbReference>
<dbReference type="Pfam" id="PF04463">
    <property type="entry name" value="2-thiour_desulf"/>
    <property type="match status" value="1"/>
</dbReference>
<protein>
    <submittedName>
        <fullName evidence="2">YbgA family protein</fullName>
    </submittedName>
</protein>
<dbReference type="Pfam" id="PF08349">
    <property type="entry name" value="DUF1722"/>
    <property type="match status" value="1"/>
</dbReference>